<keyword evidence="1" id="KW-1133">Transmembrane helix</keyword>
<keyword evidence="1" id="KW-0472">Membrane</keyword>
<reference evidence="2" key="1">
    <citation type="submission" date="2023-10" db="EMBL/GenBank/DDBJ databases">
        <title>Genome assemblies of two species of porcelain crab, Petrolisthes cinctipes and Petrolisthes manimaculis (Anomura: Porcellanidae).</title>
        <authorList>
            <person name="Angst P."/>
        </authorList>
    </citation>
    <scope>NUCLEOTIDE SEQUENCE</scope>
    <source>
        <strain evidence="2">PB745_01</strain>
        <tissue evidence="2">Gill</tissue>
    </source>
</reference>
<dbReference type="Proteomes" id="UP001286313">
    <property type="component" value="Unassembled WGS sequence"/>
</dbReference>
<evidence type="ECO:0000313" key="2">
    <source>
        <dbReference type="EMBL" id="KAK3895119.1"/>
    </source>
</evidence>
<evidence type="ECO:0000313" key="3">
    <source>
        <dbReference type="Proteomes" id="UP001286313"/>
    </source>
</evidence>
<name>A0AAE1L3E4_PETCI</name>
<proteinExistence type="predicted"/>
<dbReference type="EMBL" id="JAWQEG010000066">
    <property type="protein sequence ID" value="KAK3895119.1"/>
    <property type="molecule type" value="Genomic_DNA"/>
</dbReference>
<accession>A0AAE1L3E4</accession>
<sequence length="145" mass="16615">MATREKRGKGCVMACGVHRSHTRNLTQTKWSSSASCPMCWCRPSMTTQRSWYSQMVKQSSAFQGRKMIALWLYAVKKRRTLASCCMWPMRQSMTTVIFKFDTYVIVLAVMVAQALPWMDELWIAFGTGKNYRYIPAHEIAASLGP</sequence>
<protein>
    <submittedName>
        <fullName evidence="2">Uncharacterized protein</fullName>
    </submittedName>
</protein>
<keyword evidence="3" id="KW-1185">Reference proteome</keyword>
<comment type="caution">
    <text evidence="2">The sequence shown here is derived from an EMBL/GenBank/DDBJ whole genome shotgun (WGS) entry which is preliminary data.</text>
</comment>
<dbReference type="AlphaFoldDB" id="A0AAE1L3E4"/>
<feature type="transmembrane region" description="Helical" evidence="1">
    <location>
        <begin position="96"/>
        <end position="115"/>
    </location>
</feature>
<organism evidence="2 3">
    <name type="scientific">Petrolisthes cinctipes</name>
    <name type="common">Flat porcelain crab</name>
    <dbReference type="NCBI Taxonomy" id="88211"/>
    <lineage>
        <taxon>Eukaryota</taxon>
        <taxon>Metazoa</taxon>
        <taxon>Ecdysozoa</taxon>
        <taxon>Arthropoda</taxon>
        <taxon>Crustacea</taxon>
        <taxon>Multicrustacea</taxon>
        <taxon>Malacostraca</taxon>
        <taxon>Eumalacostraca</taxon>
        <taxon>Eucarida</taxon>
        <taxon>Decapoda</taxon>
        <taxon>Pleocyemata</taxon>
        <taxon>Anomura</taxon>
        <taxon>Galatheoidea</taxon>
        <taxon>Porcellanidae</taxon>
        <taxon>Petrolisthes</taxon>
    </lineage>
</organism>
<keyword evidence="1" id="KW-0812">Transmembrane</keyword>
<gene>
    <name evidence="2" type="ORF">Pcinc_001134</name>
</gene>
<evidence type="ECO:0000256" key="1">
    <source>
        <dbReference type="SAM" id="Phobius"/>
    </source>
</evidence>